<name>A0A6N2R1G3_9BACE</name>
<dbReference type="AlphaFoldDB" id="A0A6N2R1G3"/>
<gene>
    <name evidence="5" type="ORF">BILFYP9_00408</name>
</gene>
<accession>A0A6N2R1G3</accession>
<proteinExistence type="predicted"/>
<dbReference type="InterPro" id="IPR017853">
    <property type="entry name" value="GH"/>
</dbReference>
<keyword evidence="2" id="KW-0326">Glycosidase</keyword>
<evidence type="ECO:0000256" key="3">
    <source>
        <dbReference type="SAM" id="SignalP"/>
    </source>
</evidence>
<dbReference type="SUPFAM" id="SSF51445">
    <property type="entry name" value="(Trans)glycosidases"/>
    <property type="match status" value="1"/>
</dbReference>
<dbReference type="Pfam" id="PF02449">
    <property type="entry name" value="Glyco_hydro_42"/>
    <property type="match status" value="1"/>
</dbReference>
<dbReference type="RefSeq" id="WP_230372620.1">
    <property type="nucleotide sequence ID" value="NZ_BAABZC010000004.1"/>
</dbReference>
<dbReference type="InterPro" id="IPR013529">
    <property type="entry name" value="Glyco_hydro_42_N"/>
</dbReference>
<dbReference type="EMBL" id="CACRSU010000004">
    <property type="protein sequence ID" value="VYS74672.1"/>
    <property type="molecule type" value="Genomic_DNA"/>
</dbReference>
<dbReference type="GO" id="GO:0004565">
    <property type="term" value="F:beta-galactosidase activity"/>
    <property type="evidence" value="ECO:0007669"/>
    <property type="project" value="InterPro"/>
</dbReference>
<dbReference type="Gene3D" id="3.20.20.80">
    <property type="entry name" value="Glycosidases"/>
    <property type="match status" value="1"/>
</dbReference>
<reference evidence="5" key="1">
    <citation type="submission" date="2019-11" db="EMBL/GenBank/DDBJ databases">
        <authorList>
            <person name="Feng L."/>
        </authorList>
    </citation>
    <scope>NUCLEOTIDE SEQUENCE</scope>
    <source>
        <strain evidence="5">BintestinalisLFYP9</strain>
    </source>
</reference>
<feature type="domain" description="Glycoside hydrolase family 42 N-terminal" evidence="4">
    <location>
        <begin position="66"/>
        <end position="114"/>
    </location>
</feature>
<evidence type="ECO:0000256" key="1">
    <source>
        <dbReference type="ARBA" id="ARBA00022801"/>
    </source>
</evidence>
<sequence length="188" mass="21710">MKKVISIFLSCLLSANFSLMAHDLPKLATNEYGVKQLLLDNQPYVMLAGELMNSSASTLESMALKWQHLKDLNLNTILLAITWEQLEPEEGRYDFAIVDGLIKEARKYDLKLVFLWFGSWKNGTSGYAPYWVMKDTKRFPRMRDEKGQNLPYLANFTSALTNIESKAFYKLMDHIRQIDSEEQTVLMV</sequence>
<keyword evidence="3" id="KW-0732">Signal</keyword>
<feature type="signal peptide" evidence="3">
    <location>
        <begin position="1"/>
        <end position="21"/>
    </location>
</feature>
<dbReference type="GO" id="GO:0009341">
    <property type="term" value="C:beta-galactosidase complex"/>
    <property type="evidence" value="ECO:0007669"/>
    <property type="project" value="InterPro"/>
</dbReference>
<evidence type="ECO:0000313" key="5">
    <source>
        <dbReference type="EMBL" id="VYS74672.1"/>
    </source>
</evidence>
<evidence type="ECO:0000259" key="4">
    <source>
        <dbReference type="Pfam" id="PF02449"/>
    </source>
</evidence>
<evidence type="ECO:0000256" key="2">
    <source>
        <dbReference type="ARBA" id="ARBA00023295"/>
    </source>
</evidence>
<dbReference type="GO" id="GO:0005975">
    <property type="term" value="P:carbohydrate metabolic process"/>
    <property type="evidence" value="ECO:0007669"/>
    <property type="project" value="InterPro"/>
</dbReference>
<keyword evidence="1" id="KW-0378">Hydrolase</keyword>
<feature type="chain" id="PRO_5026681016" evidence="3">
    <location>
        <begin position="22"/>
        <end position="188"/>
    </location>
</feature>
<protein>
    <submittedName>
        <fullName evidence="5">Beta-galactosidase</fullName>
    </submittedName>
</protein>
<organism evidence="5">
    <name type="scientific">Bacteroides intestinalis</name>
    <dbReference type="NCBI Taxonomy" id="329854"/>
    <lineage>
        <taxon>Bacteria</taxon>
        <taxon>Pseudomonadati</taxon>
        <taxon>Bacteroidota</taxon>
        <taxon>Bacteroidia</taxon>
        <taxon>Bacteroidales</taxon>
        <taxon>Bacteroidaceae</taxon>
        <taxon>Bacteroides</taxon>
    </lineage>
</organism>